<sequence length="280" mass="31038">YNRVINRAVIDELSNRFLVNGQAALRDLEQQVGAIEKELQKSRTEITNVSQTIDHGGLTIQKVLDARNRTATAKKIQNRYNASLKVGKNIILFLRKGADHHQPAQKLHEATIHAITGNRSKFLDDAFALLEIHETIPLVERDRRVILGRRILQIRSESIMLEGKFDIAQATKNDAAYTKVPEGGTNQPFFKSCSTCIAESTAANIPKLAVEVSLYFATASQIYQSSRLLQESDRAKATAHVAEANAFLGNALGSCKHPFQNADKLGRAAEESCVDRSMRT</sequence>
<feature type="coiled-coil region" evidence="1">
    <location>
        <begin position="18"/>
        <end position="45"/>
    </location>
</feature>
<dbReference type="AlphaFoldDB" id="A0A2V1CWW6"/>
<dbReference type="Proteomes" id="UP000244855">
    <property type="component" value="Unassembled WGS sequence"/>
</dbReference>
<proteinExistence type="predicted"/>
<evidence type="ECO:0000313" key="3">
    <source>
        <dbReference type="Proteomes" id="UP000244855"/>
    </source>
</evidence>
<organism evidence="2 3">
    <name type="scientific">Periconia macrospinosa</name>
    <dbReference type="NCBI Taxonomy" id="97972"/>
    <lineage>
        <taxon>Eukaryota</taxon>
        <taxon>Fungi</taxon>
        <taxon>Dikarya</taxon>
        <taxon>Ascomycota</taxon>
        <taxon>Pezizomycotina</taxon>
        <taxon>Dothideomycetes</taxon>
        <taxon>Pleosporomycetidae</taxon>
        <taxon>Pleosporales</taxon>
        <taxon>Massarineae</taxon>
        <taxon>Periconiaceae</taxon>
        <taxon>Periconia</taxon>
    </lineage>
</organism>
<protein>
    <submittedName>
        <fullName evidence="2">Uncharacterized protein</fullName>
    </submittedName>
</protein>
<evidence type="ECO:0000313" key="2">
    <source>
        <dbReference type="EMBL" id="PVH90240.1"/>
    </source>
</evidence>
<accession>A0A2V1CWW6</accession>
<dbReference type="OrthoDB" id="2423195at2759"/>
<keyword evidence="3" id="KW-1185">Reference proteome</keyword>
<name>A0A2V1CWW6_9PLEO</name>
<keyword evidence="1" id="KW-0175">Coiled coil</keyword>
<gene>
    <name evidence="2" type="ORF">DM02DRAFT_665334</name>
</gene>
<reference evidence="2 3" key="1">
    <citation type="journal article" date="2018" name="Sci. Rep.">
        <title>Comparative genomics provides insights into the lifestyle and reveals functional heterogeneity of dark septate endophytic fungi.</title>
        <authorList>
            <person name="Knapp D.G."/>
            <person name="Nemeth J.B."/>
            <person name="Barry K."/>
            <person name="Hainaut M."/>
            <person name="Henrissat B."/>
            <person name="Johnson J."/>
            <person name="Kuo A."/>
            <person name="Lim J.H.P."/>
            <person name="Lipzen A."/>
            <person name="Nolan M."/>
            <person name="Ohm R.A."/>
            <person name="Tamas L."/>
            <person name="Grigoriev I.V."/>
            <person name="Spatafora J.W."/>
            <person name="Nagy L.G."/>
            <person name="Kovacs G.M."/>
        </authorList>
    </citation>
    <scope>NUCLEOTIDE SEQUENCE [LARGE SCALE GENOMIC DNA]</scope>
    <source>
        <strain evidence="2 3">DSE2036</strain>
    </source>
</reference>
<dbReference type="EMBL" id="KZ806513">
    <property type="protein sequence ID" value="PVH90240.1"/>
    <property type="molecule type" value="Genomic_DNA"/>
</dbReference>
<evidence type="ECO:0000256" key="1">
    <source>
        <dbReference type="SAM" id="Coils"/>
    </source>
</evidence>
<feature type="non-terminal residue" evidence="2">
    <location>
        <position position="1"/>
    </location>
</feature>
<dbReference type="STRING" id="97972.A0A2V1CWW6"/>